<evidence type="ECO:0000256" key="2">
    <source>
        <dbReference type="ARBA" id="ARBA00023125"/>
    </source>
</evidence>
<dbReference type="RefSeq" id="WP_097576928.1">
    <property type="nucleotide sequence ID" value="NZ_NWQG01000231.1"/>
</dbReference>
<evidence type="ECO:0000256" key="3">
    <source>
        <dbReference type="ARBA" id="ARBA00023163"/>
    </source>
</evidence>
<feature type="domain" description="HTH araC/xylS-type" evidence="4">
    <location>
        <begin position="246"/>
        <end position="344"/>
    </location>
</feature>
<gene>
    <name evidence="5" type="ORF">CN311_28295</name>
</gene>
<reference evidence="5 6" key="1">
    <citation type="submission" date="2017-09" db="EMBL/GenBank/DDBJ databases">
        <title>Mesorhizobum sanjuanii sp. nov. isolated from nodules of Lotus tenuis in saline-alkaline lowlands of Flooding Pampa.</title>
        <authorList>
            <person name="Sannazzaro A.I."/>
            <person name="Torres Tejerizo G.A."/>
            <person name="Fontana F."/>
            <person name="Cumpa Velazquez L.M."/>
            <person name="Hansen L."/>
            <person name="Pistorio M."/>
            <person name="Estrella M.J."/>
        </authorList>
    </citation>
    <scope>NUCLEOTIDE SEQUENCE [LARGE SCALE GENOMIC DNA]</scope>
    <source>
        <strain evidence="5 6">BSA136</strain>
    </source>
</reference>
<accession>A0A2A6F8J0</accession>
<dbReference type="SUPFAM" id="SSF46689">
    <property type="entry name" value="Homeodomain-like"/>
    <property type="match status" value="1"/>
</dbReference>
<dbReference type="PROSITE" id="PS01124">
    <property type="entry name" value="HTH_ARAC_FAMILY_2"/>
    <property type="match status" value="1"/>
</dbReference>
<dbReference type="Pfam" id="PF12625">
    <property type="entry name" value="Arabinose_bd"/>
    <property type="match status" value="1"/>
</dbReference>
<dbReference type="Gene3D" id="1.10.10.60">
    <property type="entry name" value="Homeodomain-like"/>
    <property type="match status" value="1"/>
</dbReference>
<keyword evidence="1" id="KW-0805">Transcription regulation</keyword>
<dbReference type="PANTHER" id="PTHR47894:SF4">
    <property type="entry name" value="HTH-TYPE TRANSCRIPTIONAL REGULATOR GADX"/>
    <property type="match status" value="1"/>
</dbReference>
<dbReference type="GO" id="GO:0005829">
    <property type="term" value="C:cytosol"/>
    <property type="evidence" value="ECO:0007669"/>
    <property type="project" value="TreeGrafter"/>
</dbReference>
<sequence>MTAEKSETISQGLAAGPTAAGLAARLAVEELTRHAVDPKPLLARCRLSAAALSRRDRIRVKSQIEFLELASKAVRDDHFGLSLAKSVDLRELGILYYVATSSQRLGDALGRLERFVRVGNEALILRIRKGSPCRINVAYAGVSRHLDRHHMEFLTLILLRLCRQLVGQKFSPLGVKFVHHRPSDPPTRKLLGCDVQFGADTDELSLEPALLDLQVVGGDPFLHELMLKNCEDAIRARPSNASAFRTVVENVIAPALPHAEADIKTVARCLGISERTFARRLASEGLTFSEILDGLRRDLAVRYLEQRDLQISQIAWLLGFQQPSALSHACRRWLGTSPLEYRRHRLTQATI</sequence>
<dbReference type="GO" id="GO:0000976">
    <property type="term" value="F:transcription cis-regulatory region binding"/>
    <property type="evidence" value="ECO:0007669"/>
    <property type="project" value="TreeGrafter"/>
</dbReference>
<evidence type="ECO:0000259" key="4">
    <source>
        <dbReference type="PROSITE" id="PS01124"/>
    </source>
</evidence>
<dbReference type="InterPro" id="IPR018060">
    <property type="entry name" value="HTH_AraC"/>
</dbReference>
<protein>
    <submittedName>
        <fullName evidence="5">AraC family transcriptional regulator</fullName>
    </submittedName>
</protein>
<dbReference type="EMBL" id="NWQG01000231">
    <property type="protein sequence ID" value="PDQ17768.1"/>
    <property type="molecule type" value="Genomic_DNA"/>
</dbReference>
<dbReference type="PANTHER" id="PTHR47894">
    <property type="entry name" value="HTH-TYPE TRANSCRIPTIONAL REGULATOR GADX"/>
    <property type="match status" value="1"/>
</dbReference>
<name>A0A2A6F8J0_9HYPH</name>
<comment type="caution">
    <text evidence="5">The sequence shown here is derived from an EMBL/GenBank/DDBJ whole genome shotgun (WGS) entry which is preliminary data.</text>
</comment>
<evidence type="ECO:0000256" key="1">
    <source>
        <dbReference type="ARBA" id="ARBA00023015"/>
    </source>
</evidence>
<organism evidence="5 6">
    <name type="scientific">Mesorhizobium sanjuanii</name>
    <dbReference type="NCBI Taxonomy" id="2037900"/>
    <lineage>
        <taxon>Bacteria</taxon>
        <taxon>Pseudomonadati</taxon>
        <taxon>Pseudomonadota</taxon>
        <taxon>Alphaproteobacteria</taxon>
        <taxon>Hyphomicrobiales</taxon>
        <taxon>Phyllobacteriaceae</taxon>
        <taxon>Mesorhizobium</taxon>
    </lineage>
</organism>
<dbReference type="Pfam" id="PF12833">
    <property type="entry name" value="HTH_18"/>
    <property type="match status" value="1"/>
</dbReference>
<keyword evidence="2" id="KW-0238">DNA-binding</keyword>
<dbReference type="Proteomes" id="UP000219182">
    <property type="component" value="Unassembled WGS sequence"/>
</dbReference>
<dbReference type="InterPro" id="IPR032687">
    <property type="entry name" value="AraC-type_N"/>
</dbReference>
<dbReference type="AlphaFoldDB" id="A0A2A6F8J0"/>
<evidence type="ECO:0000313" key="5">
    <source>
        <dbReference type="EMBL" id="PDQ17768.1"/>
    </source>
</evidence>
<keyword evidence="3" id="KW-0804">Transcription</keyword>
<evidence type="ECO:0000313" key="6">
    <source>
        <dbReference type="Proteomes" id="UP000219182"/>
    </source>
</evidence>
<keyword evidence="6" id="KW-1185">Reference proteome</keyword>
<dbReference type="GO" id="GO:0003700">
    <property type="term" value="F:DNA-binding transcription factor activity"/>
    <property type="evidence" value="ECO:0007669"/>
    <property type="project" value="InterPro"/>
</dbReference>
<dbReference type="InterPro" id="IPR009057">
    <property type="entry name" value="Homeodomain-like_sf"/>
</dbReference>
<dbReference type="SMART" id="SM00342">
    <property type="entry name" value="HTH_ARAC"/>
    <property type="match status" value="1"/>
</dbReference>
<proteinExistence type="predicted"/>